<dbReference type="EC" id="2.7.7.65" evidence="4"/>
<dbReference type="SMART" id="SM00267">
    <property type="entry name" value="GGDEF"/>
    <property type="match status" value="1"/>
</dbReference>
<keyword evidence="4" id="KW-0808">Transferase</keyword>
<organism evidence="4 5">
    <name type="scientific">Rhizobium alvei</name>
    <dbReference type="NCBI Taxonomy" id="1132659"/>
    <lineage>
        <taxon>Bacteria</taxon>
        <taxon>Pseudomonadati</taxon>
        <taxon>Pseudomonadota</taxon>
        <taxon>Alphaproteobacteria</taxon>
        <taxon>Hyphomicrobiales</taxon>
        <taxon>Rhizobiaceae</taxon>
        <taxon>Rhizobium/Agrobacterium group</taxon>
        <taxon>Rhizobium</taxon>
    </lineage>
</organism>
<dbReference type="CDD" id="cd01948">
    <property type="entry name" value="EAL"/>
    <property type="match status" value="1"/>
</dbReference>
<dbReference type="Gene3D" id="3.30.70.270">
    <property type="match status" value="1"/>
</dbReference>
<comment type="caution">
    <text evidence="4">The sequence shown here is derived from an EMBL/GenBank/DDBJ whole genome shotgun (WGS) entry which is preliminary data.</text>
</comment>
<dbReference type="InterPro" id="IPR029787">
    <property type="entry name" value="Nucleotide_cyclase"/>
</dbReference>
<protein>
    <submittedName>
        <fullName evidence="4">Diguanylate cyclase</fullName>
        <ecNumber evidence="4">2.7.7.65</ecNumber>
    </submittedName>
</protein>
<dbReference type="SUPFAM" id="SSF55073">
    <property type="entry name" value="Nucleotide cyclase"/>
    <property type="match status" value="1"/>
</dbReference>
<keyword evidence="1" id="KW-1133">Transmembrane helix</keyword>
<dbReference type="InterPro" id="IPR000160">
    <property type="entry name" value="GGDEF_dom"/>
</dbReference>
<feature type="domain" description="GGDEF" evidence="3">
    <location>
        <begin position="309"/>
        <end position="440"/>
    </location>
</feature>
<reference evidence="4" key="2">
    <citation type="submission" date="2023-07" db="EMBL/GenBank/DDBJ databases">
        <authorList>
            <person name="Shen H."/>
        </authorList>
    </citation>
    <scope>NUCLEOTIDE SEQUENCE</scope>
    <source>
        <strain evidence="4">TNR-22</strain>
    </source>
</reference>
<dbReference type="Proteomes" id="UP001174932">
    <property type="component" value="Unassembled WGS sequence"/>
</dbReference>
<dbReference type="InterPro" id="IPR043128">
    <property type="entry name" value="Rev_trsase/Diguanyl_cyclase"/>
</dbReference>
<evidence type="ECO:0000313" key="4">
    <source>
        <dbReference type="EMBL" id="MDO6964007.1"/>
    </source>
</evidence>
<dbReference type="InterPro" id="IPR007892">
    <property type="entry name" value="CHASE4"/>
</dbReference>
<sequence>MANYSLQWASESIDQAAEKRQAALINMVVNKLKARIAHDQESVTIWDDAVVNTAQKPDPEWIDSNLGSWMHSYFGHDELYVIDGKDKPVYAFRQEGVVAPERFSAVAPITVPMAERFREKLRQAASAAENGAGKTRGLAEFVFVNQRPAILSLKPILPDSGAPELMPVPGQEYLHVALRYLDGDVLKEIGGDYRISSLRFSKRLPESNQAAYADLRTGSGGFLGYFIWEPIRPGSDFMQQIRPVIYAINSAIFVLVLATLGIQYFRMKADERNRKRFEFLALHDNLTGLPNRHSFDRDLDSLLKAANTSTISVGFLDLDRFKLVNDTLGHEAGDYVIAEAGRRIKGQLGAGGSLYRIGGDEFMIIALIPTSSMLLIAERIVNSVEQPMYYSDNVIQVGVSIGIACWPEHGADRTTLARKADRALYSAKGMGRGRAVLFVPKMDMEIASEQPIRDDLRRSLAQSSELMVTLRPVTSRDTDDVIAVDMDVRWDHPEHGSFAIRNLFDRIANDHGLTDALGRHVFAEAIQLALQIPYARILVPISKQQLRQPSFPLVLTSLLEKVKLPSSRFVLDLGESTRLCEEPECQKTMGLLGQLGLHLMTAGLPAKYQGVEQLRAIGMDFLRIDAGLVQTALADKGAETLVRAMIEIARENRMTVLAEGVDRIDSLLFLTECGCDAFQGAVCSGDLGLADLVQRAGSAVNSAEIGIVRGI</sequence>
<dbReference type="NCBIfam" id="TIGR00254">
    <property type="entry name" value="GGDEF"/>
    <property type="match status" value="1"/>
</dbReference>
<accession>A0ABT8YJZ6</accession>
<keyword evidence="1" id="KW-0472">Membrane</keyword>
<dbReference type="PANTHER" id="PTHR44757">
    <property type="entry name" value="DIGUANYLATE CYCLASE DGCP"/>
    <property type="match status" value="1"/>
</dbReference>
<dbReference type="Pfam" id="PF00563">
    <property type="entry name" value="EAL"/>
    <property type="match status" value="1"/>
</dbReference>
<evidence type="ECO:0000256" key="1">
    <source>
        <dbReference type="SAM" id="Phobius"/>
    </source>
</evidence>
<dbReference type="Gene3D" id="3.20.20.450">
    <property type="entry name" value="EAL domain"/>
    <property type="match status" value="1"/>
</dbReference>
<evidence type="ECO:0000259" key="2">
    <source>
        <dbReference type="PROSITE" id="PS50883"/>
    </source>
</evidence>
<proteinExistence type="predicted"/>
<evidence type="ECO:0000259" key="3">
    <source>
        <dbReference type="PROSITE" id="PS50887"/>
    </source>
</evidence>
<evidence type="ECO:0000313" key="5">
    <source>
        <dbReference type="Proteomes" id="UP001174932"/>
    </source>
</evidence>
<feature type="domain" description="EAL" evidence="2">
    <location>
        <begin position="449"/>
        <end position="700"/>
    </location>
</feature>
<reference evidence="4" key="1">
    <citation type="journal article" date="2015" name="Int. J. Syst. Evol. Microbiol.">
        <title>Rhizobium alvei sp. nov., isolated from a freshwater river.</title>
        <authorList>
            <person name="Sheu S.Y."/>
            <person name="Huang H.W."/>
            <person name="Young C.C."/>
            <person name="Chen W.M."/>
        </authorList>
    </citation>
    <scope>NUCLEOTIDE SEQUENCE</scope>
    <source>
        <strain evidence="4">TNR-22</strain>
    </source>
</reference>
<name>A0ABT8YJZ6_9HYPH</name>
<keyword evidence="4" id="KW-0548">Nucleotidyltransferase</keyword>
<dbReference type="Pfam" id="PF05228">
    <property type="entry name" value="CHASE4"/>
    <property type="match status" value="1"/>
</dbReference>
<dbReference type="InterPro" id="IPR035919">
    <property type="entry name" value="EAL_sf"/>
</dbReference>
<feature type="transmembrane region" description="Helical" evidence="1">
    <location>
        <begin position="244"/>
        <end position="265"/>
    </location>
</feature>
<dbReference type="GO" id="GO:0052621">
    <property type="term" value="F:diguanylate cyclase activity"/>
    <property type="evidence" value="ECO:0007669"/>
    <property type="project" value="UniProtKB-EC"/>
</dbReference>
<dbReference type="SMART" id="SM00052">
    <property type="entry name" value="EAL"/>
    <property type="match status" value="1"/>
</dbReference>
<dbReference type="RefSeq" id="WP_304375924.1">
    <property type="nucleotide sequence ID" value="NZ_JAUOZU010000006.1"/>
</dbReference>
<dbReference type="InterPro" id="IPR001633">
    <property type="entry name" value="EAL_dom"/>
</dbReference>
<dbReference type="PANTHER" id="PTHR44757:SF2">
    <property type="entry name" value="BIOFILM ARCHITECTURE MAINTENANCE PROTEIN MBAA"/>
    <property type="match status" value="1"/>
</dbReference>
<dbReference type="SUPFAM" id="SSF141868">
    <property type="entry name" value="EAL domain-like"/>
    <property type="match status" value="1"/>
</dbReference>
<dbReference type="PROSITE" id="PS50887">
    <property type="entry name" value="GGDEF"/>
    <property type="match status" value="1"/>
</dbReference>
<dbReference type="EMBL" id="JAUOZU010000006">
    <property type="protein sequence ID" value="MDO6964007.1"/>
    <property type="molecule type" value="Genomic_DNA"/>
</dbReference>
<gene>
    <name evidence="4" type="ORF">Q4481_08570</name>
</gene>
<keyword evidence="5" id="KW-1185">Reference proteome</keyword>
<dbReference type="PROSITE" id="PS50883">
    <property type="entry name" value="EAL"/>
    <property type="match status" value="1"/>
</dbReference>
<keyword evidence="1" id="KW-0812">Transmembrane</keyword>
<dbReference type="Pfam" id="PF00990">
    <property type="entry name" value="GGDEF"/>
    <property type="match status" value="1"/>
</dbReference>
<dbReference type="CDD" id="cd01949">
    <property type="entry name" value="GGDEF"/>
    <property type="match status" value="1"/>
</dbReference>
<dbReference type="InterPro" id="IPR052155">
    <property type="entry name" value="Biofilm_reg_signaling"/>
</dbReference>